<proteinExistence type="predicted"/>
<evidence type="ECO:0000256" key="1">
    <source>
        <dbReference type="SAM" id="Phobius"/>
    </source>
</evidence>
<evidence type="ECO:0008006" key="3">
    <source>
        <dbReference type="Google" id="ProtNLM"/>
    </source>
</evidence>
<name>A0A6J4LBV3_9BACT</name>
<sequence length="410" mass="42873">MRSHFRALRNEHGVALPLAMIGLVVVSILVTAALVSSSTELAVSGAHQEATRGVYSAEEGLEAYVSSLDAQVRANPLVPLASFAGTFAIPSGGDASVTLRQLYRRNPVTTPGAVVTNGRAVYCITSTPVRSGGRTSRMLGAFLQFDLTPGDLRLNVNGAGSFGEDVVVKGNSEIVGQAQNVSLCGSVGAVPAIETSKDGTLETSGSVTLEGGSRQTEEDTAQFRARILGGKTPLQVAQKANIKFGPLLGSTRTFSNNFRARSDVATKDSANWGCPDSMDGVTCTAAAADTSYYPVVGIDARGGQVDLQGEHGQGIIVVINGGLRVSGNFKYKGIIIVDGDLDVTGTLQVEGAVIGLNAIQVGRDGTNHLGGTVNITFDPCVNRRVQQAFNDDNPAFTLGRPLYGWFEVVR</sequence>
<keyword evidence="1" id="KW-0812">Transmembrane</keyword>
<dbReference type="EMBL" id="CADCTW010000110">
    <property type="protein sequence ID" value="CAA9327677.1"/>
    <property type="molecule type" value="Genomic_DNA"/>
</dbReference>
<keyword evidence="1" id="KW-0472">Membrane</keyword>
<organism evidence="2">
    <name type="scientific">uncultured Gemmatimonadota bacterium</name>
    <dbReference type="NCBI Taxonomy" id="203437"/>
    <lineage>
        <taxon>Bacteria</taxon>
        <taxon>Pseudomonadati</taxon>
        <taxon>Gemmatimonadota</taxon>
        <taxon>environmental samples</taxon>
    </lineage>
</organism>
<keyword evidence="1" id="KW-1133">Transmembrane helix</keyword>
<gene>
    <name evidence="2" type="ORF">AVDCRST_MAG68-2245</name>
</gene>
<dbReference type="AlphaFoldDB" id="A0A6J4LBV3"/>
<evidence type="ECO:0000313" key="2">
    <source>
        <dbReference type="EMBL" id="CAA9327677.1"/>
    </source>
</evidence>
<accession>A0A6J4LBV3</accession>
<protein>
    <recommendedName>
        <fullName evidence="3">Type 4 fimbrial biogenesis protein PilX N-terminal domain-containing protein</fullName>
    </recommendedName>
</protein>
<reference evidence="2" key="1">
    <citation type="submission" date="2020-02" db="EMBL/GenBank/DDBJ databases">
        <authorList>
            <person name="Meier V. D."/>
        </authorList>
    </citation>
    <scope>NUCLEOTIDE SEQUENCE</scope>
    <source>
        <strain evidence="2">AVDCRST_MAG68</strain>
    </source>
</reference>
<feature type="transmembrane region" description="Helical" evidence="1">
    <location>
        <begin position="12"/>
        <end position="35"/>
    </location>
</feature>